<evidence type="ECO:0000256" key="1">
    <source>
        <dbReference type="ARBA" id="ARBA00003502"/>
    </source>
</evidence>
<evidence type="ECO:0000256" key="5">
    <source>
        <dbReference type="ARBA" id="ARBA00023163"/>
    </source>
</evidence>
<accession>A0A508T1D8</accession>
<dbReference type="AlphaFoldDB" id="A0A508T1D8"/>
<dbReference type="EMBL" id="CAADFC020000006">
    <property type="protein sequence ID" value="VIO68280.1"/>
    <property type="molecule type" value="Genomic_DNA"/>
</dbReference>
<organism evidence="7 8">
    <name type="scientific">Bradyrhizobium ivorense</name>
    <dbReference type="NCBI Taxonomy" id="2511166"/>
    <lineage>
        <taxon>Bacteria</taxon>
        <taxon>Pseudomonadati</taxon>
        <taxon>Pseudomonadota</taxon>
        <taxon>Alphaproteobacteria</taxon>
        <taxon>Hyphomicrobiales</taxon>
        <taxon>Nitrobacteraceae</taxon>
        <taxon>Bradyrhizobium</taxon>
    </lineage>
</organism>
<dbReference type="InterPro" id="IPR058163">
    <property type="entry name" value="LysR-type_TF_proteobact-type"/>
</dbReference>
<evidence type="ECO:0000256" key="3">
    <source>
        <dbReference type="ARBA" id="ARBA00023015"/>
    </source>
</evidence>
<dbReference type="Proteomes" id="UP000328092">
    <property type="component" value="Unassembled WGS sequence"/>
</dbReference>
<dbReference type="OrthoDB" id="9786526at2"/>
<comment type="function">
    <text evidence="1">NodD regulates the expression of the nodABCFE genes which encode other nodulation proteins. NodD is also a negative regulator of its own expression. Binds flavonoids as inducers.</text>
</comment>
<dbReference type="Pfam" id="PF00126">
    <property type="entry name" value="HTH_1"/>
    <property type="match status" value="1"/>
</dbReference>
<name>A0A508T1D8_9BRAD</name>
<dbReference type="RefSeq" id="WP_139858838.1">
    <property type="nucleotide sequence ID" value="NZ_CAADFC020000006.1"/>
</dbReference>
<sequence>MDAITVFVKVVEAGNFSAAARRLGMPKTTVSAKVAGLEKRLGVRLIQRNTRKLRMTEAGDAYFQHCAIAVREVEQGEAALQVSKSKPSGILKVTAPVDVGHAILPRIARAYAAKCPDVSLRFILTNRIVDIVEEGVDLAIRFAGALKDSSLIARRFTEISSDLWASPQYVKRLGKLSHPRDLADAEFIKYLFQKTSVTLTNGKSDFEVVMKGRVQVDDVELCKSLVVSGEGMAWLPDYLTADAAKAGKLVRVLSEWRTKQQRQATLYFVYAGRQYALPKVESFIQTALEQVQPGK</sequence>
<dbReference type="PANTHER" id="PTHR30537:SF5">
    <property type="entry name" value="HTH-TYPE TRANSCRIPTIONAL ACTIVATOR TTDR-RELATED"/>
    <property type="match status" value="1"/>
</dbReference>
<proteinExistence type="inferred from homology"/>
<feature type="domain" description="HTH lysR-type" evidence="6">
    <location>
        <begin position="1"/>
        <end position="56"/>
    </location>
</feature>
<comment type="caution">
    <text evidence="7">The sequence shown here is derived from an EMBL/GenBank/DDBJ whole genome shotgun (WGS) entry which is preliminary data.</text>
</comment>
<dbReference type="Pfam" id="PF03466">
    <property type="entry name" value="LysR_substrate"/>
    <property type="match status" value="1"/>
</dbReference>
<keyword evidence="3" id="KW-0805">Transcription regulation</keyword>
<dbReference type="GO" id="GO:0003700">
    <property type="term" value="F:DNA-binding transcription factor activity"/>
    <property type="evidence" value="ECO:0007669"/>
    <property type="project" value="InterPro"/>
</dbReference>
<dbReference type="FunFam" id="1.10.10.10:FF:000001">
    <property type="entry name" value="LysR family transcriptional regulator"/>
    <property type="match status" value="1"/>
</dbReference>
<evidence type="ECO:0000256" key="2">
    <source>
        <dbReference type="ARBA" id="ARBA00009437"/>
    </source>
</evidence>
<keyword evidence="8" id="KW-1185">Reference proteome</keyword>
<dbReference type="PANTHER" id="PTHR30537">
    <property type="entry name" value="HTH-TYPE TRANSCRIPTIONAL REGULATOR"/>
    <property type="match status" value="1"/>
</dbReference>
<dbReference type="GO" id="GO:0043565">
    <property type="term" value="F:sequence-specific DNA binding"/>
    <property type="evidence" value="ECO:0007669"/>
    <property type="project" value="TreeGrafter"/>
</dbReference>
<reference evidence="7" key="1">
    <citation type="submission" date="2019-02" db="EMBL/GenBank/DDBJ databases">
        <authorList>
            <person name="Pothier F.J."/>
        </authorList>
    </citation>
    <scope>NUCLEOTIDE SEQUENCE</scope>
    <source>
        <strain evidence="7">CI-1B</strain>
    </source>
</reference>
<dbReference type="CDD" id="cd08422">
    <property type="entry name" value="PBP2_CrgA_like"/>
    <property type="match status" value="1"/>
</dbReference>
<gene>
    <name evidence="7" type="primary">pgrR_2</name>
    <name evidence="7" type="ORF">CI1B_20440</name>
</gene>
<dbReference type="GO" id="GO:0006351">
    <property type="term" value="P:DNA-templated transcription"/>
    <property type="evidence" value="ECO:0007669"/>
    <property type="project" value="TreeGrafter"/>
</dbReference>
<keyword evidence="5" id="KW-0804">Transcription</keyword>
<dbReference type="InterPro" id="IPR005119">
    <property type="entry name" value="LysR_subst-bd"/>
</dbReference>
<dbReference type="PROSITE" id="PS50931">
    <property type="entry name" value="HTH_LYSR"/>
    <property type="match status" value="1"/>
</dbReference>
<dbReference type="InterPro" id="IPR036388">
    <property type="entry name" value="WH-like_DNA-bd_sf"/>
</dbReference>
<evidence type="ECO:0000313" key="7">
    <source>
        <dbReference type="EMBL" id="VIO68280.1"/>
    </source>
</evidence>
<evidence type="ECO:0000259" key="6">
    <source>
        <dbReference type="PROSITE" id="PS50931"/>
    </source>
</evidence>
<evidence type="ECO:0000313" key="8">
    <source>
        <dbReference type="Proteomes" id="UP000328092"/>
    </source>
</evidence>
<dbReference type="Gene3D" id="3.40.190.290">
    <property type="match status" value="1"/>
</dbReference>
<protein>
    <submittedName>
        <fullName evidence="7">HTH-type transcriptional regulator PgrR</fullName>
    </submittedName>
</protein>
<dbReference type="Gene3D" id="1.10.10.10">
    <property type="entry name" value="Winged helix-like DNA-binding domain superfamily/Winged helix DNA-binding domain"/>
    <property type="match status" value="1"/>
</dbReference>
<evidence type="ECO:0000256" key="4">
    <source>
        <dbReference type="ARBA" id="ARBA00023125"/>
    </source>
</evidence>
<dbReference type="SUPFAM" id="SSF46785">
    <property type="entry name" value="Winged helix' DNA-binding domain"/>
    <property type="match status" value="1"/>
</dbReference>
<dbReference type="InterPro" id="IPR000847">
    <property type="entry name" value="LysR_HTH_N"/>
</dbReference>
<dbReference type="SUPFAM" id="SSF53850">
    <property type="entry name" value="Periplasmic binding protein-like II"/>
    <property type="match status" value="1"/>
</dbReference>
<keyword evidence="4" id="KW-0238">DNA-binding</keyword>
<comment type="similarity">
    <text evidence="2">Belongs to the LysR transcriptional regulatory family.</text>
</comment>
<dbReference type="InterPro" id="IPR036390">
    <property type="entry name" value="WH_DNA-bd_sf"/>
</dbReference>